<sequence length="194" mass="21952">MLFVNAFVLKQSTFVKFIFPITSKELSSLAVGRESTFRAACEYKIICSSPARDAQPYPICHDANWGPAWSHVHHYALEPSHTEGVISIPNELDSSVNSNGNHTPLPKTVDIGFQKHRPEVNLLAKLHRNGVSDDFLDQYQRVTETVRETLFHVTLPEPDFTVFIIPCNILSNVNLPDKYRPSYVFLIDLGNDQK</sequence>
<dbReference type="WBParaSite" id="SCUD_0000367001-mRNA-1">
    <property type="protein sequence ID" value="SCUD_0000367001-mRNA-1"/>
    <property type="gene ID" value="SCUD_0000367001"/>
</dbReference>
<evidence type="ECO:0000313" key="2">
    <source>
        <dbReference type="Proteomes" id="UP000279833"/>
    </source>
</evidence>
<keyword evidence="2" id="KW-1185">Reference proteome</keyword>
<dbReference type="STRING" id="6186.A0A183JLT9"/>
<gene>
    <name evidence="1" type="ORF">SCUD_LOCUS3670</name>
</gene>
<evidence type="ECO:0000313" key="1">
    <source>
        <dbReference type="EMBL" id="VDO83616.1"/>
    </source>
</evidence>
<name>A0A183JLT9_9TREM</name>
<reference evidence="3" key="1">
    <citation type="submission" date="2016-06" db="UniProtKB">
        <authorList>
            <consortium name="WormBaseParasite"/>
        </authorList>
    </citation>
    <scope>IDENTIFICATION</scope>
</reference>
<protein>
    <submittedName>
        <fullName evidence="3">Autophagy protein 5</fullName>
    </submittedName>
</protein>
<dbReference type="AlphaFoldDB" id="A0A183JLT9"/>
<accession>A0A183JLT9</accession>
<evidence type="ECO:0000313" key="3">
    <source>
        <dbReference type="WBParaSite" id="SCUD_0000367001-mRNA-1"/>
    </source>
</evidence>
<organism evidence="3">
    <name type="scientific">Schistosoma curassoni</name>
    <dbReference type="NCBI Taxonomy" id="6186"/>
    <lineage>
        <taxon>Eukaryota</taxon>
        <taxon>Metazoa</taxon>
        <taxon>Spiralia</taxon>
        <taxon>Lophotrochozoa</taxon>
        <taxon>Platyhelminthes</taxon>
        <taxon>Trematoda</taxon>
        <taxon>Digenea</taxon>
        <taxon>Strigeidida</taxon>
        <taxon>Schistosomatoidea</taxon>
        <taxon>Schistosomatidae</taxon>
        <taxon>Schistosoma</taxon>
    </lineage>
</organism>
<proteinExistence type="predicted"/>
<reference evidence="1 2" key="2">
    <citation type="submission" date="2018-11" db="EMBL/GenBank/DDBJ databases">
        <authorList>
            <consortium name="Pathogen Informatics"/>
        </authorList>
    </citation>
    <scope>NUCLEOTIDE SEQUENCE [LARGE SCALE GENOMIC DNA]</scope>
    <source>
        <strain evidence="1">Dakar</strain>
        <strain evidence="2">Dakar, Senegal</strain>
    </source>
</reference>
<dbReference type="Proteomes" id="UP000279833">
    <property type="component" value="Unassembled WGS sequence"/>
</dbReference>
<dbReference type="EMBL" id="UZAK01004290">
    <property type="protein sequence ID" value="VDO83616.1"/>
    <property type="molecule type" value="Genomic_DNA"/>
</dbReference>